<dbReference type="InterPro" id="IPR000253">
    <property type="entry name" value="FHA_dom"/>
</dbReference>
<dbReference type="Pfam" id="PF09778">
    <property type="entry name" value="Guanylate_cyc_2"/>
    <property type="match status" value="1"/>
</dbReference>
<dbReference type="PANTHER" id="PTHR31400:SF1">
    <property type="entry name" value="PROTEIN GUCD1"/>
    <property type="match status" value="1"/>
</dbReference>
<dbReference type="PROSITE" id="PS50006">
    <property type="entry name" value="FHA_DOMAIN"/>
    <property type="match status" value="1"/>
</dbReference>
<protein>
    <recommendedName>
        <fullName evidence="1">FHA domain-containing protein</fullName>
    </recommendedName>
</protein>
<dbReference type="OrthoDB" id="206796at2759"/>
<comment type="caution">
    <text evidence="2">The sequence shown here is derived from an EMBL/GenBank/DDBJ whole genome shotgun (WGS) entry which is preliminary data.</text>
</comment>
<name>A0A5J9SD49_9POAL</name>
<dbReference type="InterPro" id="IPR018616">
    <property type="entry name" value="GUCD1"/>
</dbReference>
<dbReference type="Gene3D" id="3.90.70.10">
    <property type="entry name" value="Cysteine proteinases"/>
    <property type="match status" value="1"/>
</dbReference>
<feature type="domain" description="FHA" evidence="1">
    <location>
        <begin position="182"/>
        <end position="243"/>
    </location>
</feature>
<dbReference type="AlphaFoldDB" id="A0A5J9SD49"/>
<gene>
    <name evidence="3" type="ORF">EJB05_35810</name>
    <name evidence="2" type="ORF">EJB05_58119</name>
</gene>
<dbReference type="PANTHER" id="PTHR31400">
    <property type="entry name" value="GUANYLYL CYCLASE DOMAIN CONTAINING PROTEIN 1 GUCD1"/>
    <property type="match status" value="1"/>
</dbReference>
<evidence type="ECO:0000313" key="2">
    <source>
        <dbReference type="EMBL" id="TVT96676.1"/>
    </source>
</evidence>
<evidence type="ECO:0000313" key="3">
    <source>
        <dbReference type="EMBL" id="TVU19647.1"/>
    </source>
</evidence>
<dbReference type="Gramene" id="TVU19647">
    <property type="protein sequence ID" value="TVU19647"/>
    <property type="gene ID" value="EJB05_35810"/>
</dbReference>
<dbReference type="Gramene" id="TVT96676">
    <property type="protein sequence ID" value="TVT96676"/>
    <property type="gene ID" value="EJB05_58119"/>
</dbReference>
<dbReference type="EMBL" id="RWGY01000029">
    <property type="protein sequence ID" value="TVU19647.1"/>
    <property type="molecule type" value="Genomic_DNA"/>
</dbReference>
<evidence type="ECO:0000259" key="1">
    <source>
        <dbReference type="PROSITE" id="PS50006"/>
    </source>
</evidence>
<dbReference type="EMBL" id="RWGY01001140">
    <property type="protein sequence ID" value="TVT96676.1"/>
    <property type="molecule type" value="Genomic_DNA"/>
</dbReference>
<proteinExistence type="predicted"/>
<organism evidence="2 4">
    <name type="scientific">Eragrostis curvula</name>
    <name type="common">weeping love grass</name>
    <dbReference type="NCBI Taxonomy" id="38414"/>
    <lineage>
        <taxon>Eukaryota</taxon>
        <taxon>Viridiplantae</taxon>
        <taxon>Streptophyta</taxon>
        <taxon>Embryophyta</taxon>
        <taxon>Tracheophyta</taxon>
        <taxon>Spermatophyta</taxon>
        <taxon>Magnoliopsida</taxon>
        <taxon>Liliopsida</taxon>
        <taxon>Poales</taxon>
        <taxon>Poaceae</taxon>
        <taxon>PACMAD clade</taxon>
        <taxon>Chloridoideae</taxon>
        <taxon>Eragrostideae</taxon>
        <taxon>Eragrostidinae</taxon>
        <taxon>Eragrostis</taxon>
    </lineage>
</organism>
<reference evidence="2 4" key="1">
    <citation type="journal article" date="2019" name="Sci. Rep.">
        <title>A high-quality genome of Eragrostis curvula grass provides insights into Poaceae evolution and supports new strategies to enhance forage quality.</title>
        <authorList>
            <person name="Carballo J."/>
            <person name="Santos B.A.C.M."/>
            <person name="Zappacosta D."/>
            <person name="Garbus I."/>
            <person name="Selva J.P."/>
            <person name="Gallo C.A."/>
            <person name="Diaz A."/>
            <person name="Albertini E."/>
            <person name="Caccamo M."/>
            <person name="Echenique V."/>
        </authorList>
    </citation>
    <scope>NUCLEOTIDE SEQUENCE [LARGE SCALE GENOMIC DNA]</scope>
    <source>
        <strain evidence="4">cv. Victoria</strain>
        <tissue evidence="2">Leaf</tissue>
    </source>
</reference>
<sequence>MWPLCVISEKLFKVAGDDGGHSPSADGLIPLARRSYYVDVPHVQQAFNWDCGLACVLMVLRTLGNDFCGGIADLEKLCRTTSIWTVDLAYLLNKFSVNFSFLTVTLGANPQYSAETFYREQLQEDIDRVDELFGKAIDAGISIQCRSISAYDIAFLLLSGHCIAIALVDKSKLKFLLGHYVVICGYDADACEFEIRDPASSRKHERVTMKSLDEARKSFGTDEDILLVSLTGKNGLKLSRKLLAGSM</sequence>
<keyword evidence="4" id="KW-1185">Reference proteome</keyword>
<accession>A0A5J9SD49</accession>
<dbReference type="Proteomes" id="UP000324897">
    <property type="component" value="Chromosome 7"/>
</dbReference>
<evidence type="ECO:0000313" key="4">
    <source>
        <dbReference type="Proteomes" id="UP000324897"/>
    </source>
</evidence>